<dbReference type="InterPro" id="IPR043427">
    <property type="entry name" value="YscJ/FliF"/>
</dbReference>
<dbReference type="PANTHER" id="PTHR30046">
    <property type="entry name" value="FLAGELLAR M-RING PROTEIN"/>
    <property type="match status" value="1"/>
</dbReference>
<evidence type="ECO:0000256" key="7">
    <source>
        <dbReference type="ARBA" id="ARBA00023136"/>
    </source>
</evidence>
<dbReference type="GO" id="GO:0005886">
    <property type="term" value="C:plasma membrane"/>
    <property type="evidence" value="ECO:0007669"/>
    <property type="project" value="UniProtKB-SubCell"/>
</dbReference>
<dbReference type="InterPro" id="IPR000067">
    <property type="entry name" value="FlgMring_FliF"/>
</dbReference>
<dbReference type="EMBL" id="CP003740">
    <property type="protein sequence ID" value="AGI68511.1"/>
    <property type="molecule type" value="Genomic_DNA"/>
</dbReference>
<comment type="similarity">
    <text evidence="3">Belongs to the FliF family.</text>
</comment>
<feature type="domain" description="Flagellar M-ring C-terminal" evidence="12">
    <location>
        <begin position="268"/>
        <end position="479"/>
    </location>
</feature>
<evidence type="ECO:0000256" key="4">
    <source>
        <dbReference type="ARBA" id="ARBA00022475"/>
    </source>
</evidence>
<evidence type="ECO:0000256" key="8">
    <source>
        <dbReference type="ARBA" id="ARBA00023143"/>
    </source>
</evidence>
<dbReference type="Pfam" id="PF01514">
    <property type="entry name" value="YscJ_FliF"/>
    <property type="match status" value="1"/>
</dbReference>
<accession>M9RDQ2</accession>
<dbReference type="PANTHER" id="PTHR30046:SF0">
    <property type="entry name" value="FLAGELLAR M-RING PROTEIN"/>
    <property type="match status" value="1"/>
</dbReference>
<dbReference type="eggNOG" id="COG1766">
    <property type="taxonomic scope" value="Bacteria"/>
</dbReference>
<sequence length="626" mass="66677">MIDSSTGSVATSSRNGMIPLASRTMQDARSFYMQPAVQRAFPAVAAAFLVVLGLILYLLLQAPQRTTLFASLPEAEKAAVMDALRNNGMDVQIDSTTGDITVPVADYHSSRMSLAAQGLPQSMPDGYSVLSDMPMGTSRSVENMRLKQSQEIELARSINEINVISASRVHLAIPERSAFARNAQNPTASVFLQVQAGRSLSEQQVMAIVNLVSSSVANLPRTSVTVVDQNGRLLSDTVDDPATDLADRQLEYRLRLEEIYRARVENLLTPIVGPGNVSAQVSLDIDFTQTERTEDLVIPGRALLSEQVALEEDVIAQMGGIPGAVANTPPPRPELDGAPPADGAAPPADGAAPPADGAAPPADGAAPPADGAAPPADGNGQGLASEESRVRSTNSLRNYEISRSITAQSSPMAQIVSVQVAVLLREQPSAVEGLDAEDSIPPQVGFDPAWIDDVRGLVSRTVGIDESRGDTLIVSSLPFISTEAVFSSMSENTDFLWYEDPWVREAVRNVLMVMVLAVVTLGLIKPLLMQFLSAPGEGMMMPGNTGTAGGGVLTDMDVIEMEEGQTLEDIKAKLKPKKTTISAEMLDTANSYDDKVALIRMIVSDEAGRVSNVFKAFMEDDMDKIG</sequence>
<gene>
    <name evidence="13" type="primary">fliF</name>
    <name evidence="13" type="ORF">OAN307_c29610</name>
</gene>
<evidence type="ECO:0000256" key="9">
    <source>
        <dbReference type="SAM" id="MobiDB-lite"/>
    </source>
</evidence>
<dbReference type="NCBIfam" id="TIGR00206">
    <property type="entry name" value="fliF"/>
    <property type="match status" value="1"/>
</dbReference>
<feature type="transmembrane region" description="Helical" evidence="10">
    <location>
        <begin position="510"/>
        <end position="532"/>
    </location>
</feature>
<evidence type="ECO:0000313" key="14">
    <source>
        <dbReference type="Proteomes" id="UP000005307"/>
    </source>
</evidence>
<proteinExistence type="inferred from homology"/>
<evidence type="ECO:0000256" key="10">
    <source>
        <dbReference type="SAM" id="Phobius"/>
    </source>
</evidence>
<evidence type="ECO:0000259" key="11">
    <source>
        <dbReference type="Pfam" id="PF01514"/>
    </source>
</evidence>
<evidence type="ECO:0000256" key="5">
    <source>
        <dbReference type="ARBA" id="ARBA00022692"/>
    </source>
</evidence>
<evidence type="ECO:0000256" key="2">
    <source>
        <dbReference type="ARBA" id="ARBA00004651"/>
    </source>
</evidence>
<dbReference type="STRING" id="391626.OAN307_c29610"/>
<dbReference type="Pfam" id="PF08345">
    <property type="entry name" value="YscJ_FliF_C"/>
    <property type="match status" value="1"/>
</dbReference>
<evidence type="ECO:0000256" key="6">
    <source>
        <dbReference type="ARBA" id="ARBA00022989"/>
    </source>
</evidence>
<evidence type="ECO:0000256" key="3">
    <source>
        <dbReference type="ARBA" id="ARBA00007971"/>
    </source>
</evidence>
<feature type="transmembrane region" description="Helical" evidence="10">
    <location>
        <begin position="40"/>
        <end position="60"/>
    </location>
</feature>
<dbReference type="InterPro" id="IPR013556">
    <property type="entry name" value="Flag_M-ring_C"/>
</dbReference>
<dbReference type="GO" id="GO:0071973">
    <property type="term" value="P:bacterial-type flagellum-dependent cell motility"/>
    <property type="evidence" value="ECO:0007669"/>
    <property type="project" value="InterPro"/>
</dbReference>
<dbReference type="Proteomes" id="UP000005307">
    <property type="component" value="Chromosome"/>
</dbReference>
<dbReference type="OrthoDB" id="9807026at2"/>
<keyword evidence="5 10" id="KW-0812">Transmembrane</keyword>
<evidence type="ECO:0000259" key="12">
    <source>
        <dbReference type="Pfam" id="PF08345"/>
    </source>
</evidence>
<dbReference type="AlphaFoldDB" id="M9RDQ2"/>
<dbReference type="PRINTS" id="PR01009">
    <property type="entry name" value="FLGMRINGFLIF"/>
</dbReference>
<comment type="subcellular location">
    <subcellularLocation>
        <location evidence="1">Bacterial flagellum basal body</location>
    </subcellularLocation>
    <subcellularLocation>
        <location evidence="2">Cell membrane</location>
        <topology evidence="2">Multi-pass membrane protein</topology>
    </subcellularLocation>
</comment>
<dbReference type="InterPro" id="IPR006182">
    <property type="entry name" value="FliF_N_dom"/>
</dbReference>
<dbReference type="Gene3D" id="3.30.300.30">
    <property type="match status" value="1"/>
</dbReference>
<name>M9RDQ2_9RHOB</name>
<feature type="region of interest" description="Disordered" evidence="9">
    <location>
        <begin position="321"/>
        <end position="395"/>
    </location>
</feature>
<keyword evidence="13" id="KW-0282">Flagellum</keyword>
<dbReference type="GO" id="GO:0003774">
    <property type="term" value="F:cytoskeletal motor activity"/>
    <property type="evidence" value="ECO:0007669"/>
    <property type="project" value="InterPro"/>
</dbReference>
<evidence type="ECO:0000256" key="1">
    <source>
        <dbReference type="ARBA" id="ARBA00004117"/>
    </source>
</evidence>
<dbReference type="InterPro" id="IPR045851">
    <property type="entry name" value="AMP-bd_C_sf"/>
</dbReference>
<dbReference type="GO" id="GO:0009431">
    <property type="term" value="C:bacterial-type flagellum basal body, MS ring"/>
    <property type="evidence" value="ECO:0007669"/>
    <property type="project" value="InterPro"/>
</dbReference>
<keyword evidence="13" id="KW-0969">Cilium</keyword>
<keyword evidence="13" id="KW-0966">Cell projection</keyword>
<keyword evidence="4" id="KW-1003">Cell membrane</keyword>
<organism evidence="13 14">
    <name type="scientific">Octadecabacter antarcticus 307</name>
    <dbReference type="NCBI Taxonomy" id="391626"/>
    <lineage>
        <taxon>Bacteria</taxon>
        <taxon>Pseudomonadati</taxon>
        <taxon>Pseudomonadota</taxon>
        <taxon>Alphaproteobacteria</taxon>
        <taxon>Rhodobacterales</taxon>
        <taxon>Roseobacteraceae</taxon>
        <taxon>Octadecabacter</taxon>
    </lineage>
</organism>
<dbReference type="HOGENOM" id="CLU_028108_1_1_5"/>
<keyword evidence="6 10" id="KW-1133">Transmembrane helix</keyword>
<feature type="compositionally biased region" description="Low complexity" evidence="9">
    <location>
        <begin position="336"/>
        <end position="378"/>
    </location>
</feature>
<evidence type="ECO:0000313" key="13">
    <source>
        <dbReference type="EMBL" id="AGI68511.1"/>
    </source>
</evidence>
<dbReference type="PIRSF" id="PIRSF004862">
    <property type="entry name" value="FliF"/>
    <property type="match status" value="1"/>
</dbReference>
<dbReference type="KEGG" id="oat:OAN307_c29610"/>
<keyword evidence="14" id="KW-1185">Reference proteome</keyword>
<reference evidence="13 14" key="1">
    <citation type="journal article" date="2013" name="PLoS ONE">
        <title>Poles Apart: Arctic and Antarctic Octadecabacter strains Share High Genome Plasticity and a New Type of Xanthorhodopsin.</title>
        <authorList>
            <person name="Vollmers J."/>
            <person name="Voget S."/>
            <person name="Dietrich S."/>
            <person name="Gollnow K."/>
            <person name="Smits M."/>
            <person name="Meyer K."/>
            <person name="Brinkhoff T."/>
            <person name="Simon M."/>
            <person name="Daniel R."/>
        </authorList>
    </citation>
    <scope>NUCLEOTIDE SEQUENCE [LARGE SCALE GENOMIC DNA]</scope>
    <source>
        <strain evidence="13 14">307</strain>
    </source>
</reference>
<feature type="domain" description="Flagellar M-ring N-terminal" evidence="11">
    <location>
        <begin position="61"/>
        <end position="235"/>
    </location>
</feature>
<keyword evidence="7 10" id="KW-0472">Membrane</keyword>
<keyword evidence="8" id="KW-0975">Bacterial flagellum</keyword>
<protein>
    <submittedName>
        <fullName evidence="13">Flagellar M-ring protein FliF</fullName>
    </submittedName>
</protein>